<dbReference type="SUPFAM" id="SSF103473">
    <property type="entry name" value="MFS general substrate transporter"/>
    <property type="match status" value="1"/>
</dbReference>
<dbReference type="InterPro" id="IPR020846">
    <property type="entry name" value="MFS_dom"/>
</dbReference>
<feature type="transmembrane region" description="Helical" evidence="7">
    <location>
        <begin position="283"/>
        <end position="303"/>
    </location>
</feature>
<dbReference type="Gene3D" id="1.20.1250.20">
    <property type="entry name" value="MFS general substrate transporter like domains"/>
    <property type="match status" value="1"/>
</dbReference>
<comment type="subcellular location">
    <subcellularLocation>
        <location evidence="1">Membrane</location>
        <topology evidence="1">Multi-pass membrane protein</topology>
    </subcellularLocation>
</comment>
<feature type="transmembrane region" description="Helical" evidence="7">
    <location>
        <begin position="459"/>
        <end position="478"/>
    </location>
</feature>
<evidence type="ECO:0000256" key="7">
    <source>
        <dbReference type="SAM" id="Phobius"/>
    </source>
</evidence>
<dbReference type="STRING" id="5454.A0A162XW62"/>
<dbReference type="AlphaFoldDB" id="A0A162XW62"/>
<evidence type="ECO:0000313" key="9">
    <source>
        <dbReference type="Proteomes" id="UP000076837"/>
    </source>
</evidence>
<dbReference type="EMBL" id="JYNV01000290">
    <property type="protein sequence ID" value="KZM19710.1"/>
    <property type="molecule type" value="Genomic_DNA"/>
</dbReference>
<feature type="transmembrane region" description="Helical" evidence="7">
    <location>
        <begin position="159"/>
        <end position="183"/>
    </location>
</feature>
<reference evidence="8 9" key="1">
    <citation type="journal article" date="2016" name="Sci. Rep.">
        <title>Draft genome sequencing and secretome analysis of fungal phytopathogen Ascochyta rabiei provides insight into the necrotrophic effector repertoire.</title>
        <authorList>
            <person name="Verma S."/>
            <person name="Gazara R.K."/>
            <person name="Nizam S."/>
            <person name="Parween S."/>
            <person name="Chattopadhyay D."/>
            <person name="Verma P.K."/>
        </authorList>
    </citation>
    <scope>NUCLEOTIDE SEQUENCE [LARGE SCALE GENOMIC DNA]</scope>
    <source>
        <strain evidence="8 9">ArDII</strain>
    </source>
</reference>
<feature type="transmembrane region" description="Helical" evidence="7">
    <location>
        <begin position="220"/>
        <end position="242"/>
    </location>
</feature>
<evidence type="ECO:0000256" key="1">
    <source>
        <dbReference type="ARBA" id="ARBA00004141"/>
    </source>
</evidence>
<feature type="transmembrane region" description="Helical" evidence="7">
    <location>
        <begin position="421"/>
        <end position="439"/>
    </location>
</feature>
<evidence type="ECO:0000256" key="3">
    <source>
        <dbReference type="ARBA" id="ARBA00022692"/>
    </source>
</evidence>
<dbReference type="InterPro" id="IPR036259">
    <property type="entry name" value="MFS_trans_sf"/>
</dbReference>
<dbReference type="CDD" id="cd17323">
    <property type="entry name" value="MFS_Tpo1_MDR_like"/>
    <property type="match status" value="1"/>
</dbReference>
<feature type="compositionally biased region" description="Basic and acidic residues" evidence="6">
    <location>
        <begin position="46"/>
        <end position="55"/>
    </location>
</feature>
<keyword evidence="3 7" id="KW-0812">Transmembrane</keyword>
<comment type="caution">
    <text evidence="8">The sequence shown here is derived from an EMBL/GenBank/DDBJ whole genome shotgun (WGS) entry which is preliminary data.</text>
</comment>
<evidence type="ECO:0000256" key="4">
    <source>
        <dbReference type="ARBA" id="ARBA00022989"/>
    </source>
</evidence>
<feature type="transmembrane region" description="Helical" evidence="7">
    <location>
        <begin position="383"/>
        <end position="409"/>
    </location>
</feature>
<proteinExistence type="inferred from homology"/>
<feature type="transmembrane region" description="Helical" evidence="7">
    <location>
        <begin position="484"/>
        <end position="511"/>
    </location>
</feature>
<evidence type="ECO:0000256" key="6">
    <source>
        <dbReference type="SAM" id="MobiDB-lite"/>
    </source>
</evidence>
<dbReference type="FunFam" id="1.20.1720.10:FF:000061">
    <property type="entry name" value="Uncharacterized protein"/>
    <property type="match status" value="1"/>
</dbReference>
<feature type="transmembrane region" description="Helical" evidence="7">
    <location>
        <begin position="254"/>
        <end position="277"/>
    </location>
</feature>
<dbReference type="Proteomes" id="UP000076837">
    <property type="component" value="Unassembled WGS sequence"/>
</dbReference>
<feature type="transmembrane region" description="Helical" evidence="7">
    <location>
        <begin position="195"/>
        <end position="214"/>
    </location>
</feature>
<dbReference type="PROSITE" id="PS50850">
    <property type="entry name" value="MFS"/>
    <property type="match status" value="1"/>
</dbReference>
<feature type="transmembrane region" description="Helical" evidence="7">
    <location>
        <begin position="128"/>
        <end position="147"/>
    </location>
</feature>
<evidence type="ECO:0000256" key="2">
    <source>
        <dbReference type="ARBA" id="ARBA00008335"/>
    </source>
</evidence>
<dbReference type="GO" id="GO:0005886">
    <property type="term" value="C:plasma membrane"/>
    <property type="evidence" value="ECO:0007669"/>
    <property type="project" value="TreeGrafter"/>
</dbReference>
<keyword evidence="4 7" id="KW-1133">Transmembrane helix</keyword>
<name>A0A162XW62_DIDRA</name>
<evidence type="ECO:0000313" key="8">
    <source>
        <dbReference type="EMBL" id="KZM19710.1"/>
    </source>
</evidence>
<accession>A0A162XW62</accession>
<organism evidence="8 9">
    <name type="scientific">Didymella rabiei</name>
    <name type="common">Chickpea ascochyta blight fungus</name>
    <name type="synonym">Mycosphaerella rabiei</name>
    <dbReference type="NCBI Taxonomy" id="5454"/>
    <lineage>
        <taxon>Eukaryota</taxon>
        <taxon>Fungi</taxon>
        <taxon>Dikarya</taxon>
        <taxon>Ascomycota</taxon>
        <taxon>Pezizomycotina</taxon>
        <taxon>Dothideomycetes</taxon>
        <taxon>Pleosporomycetidae</taxon>
        <taxon>Pleosporales</taxon>
        <taxon>Pleosporineae</taxon>
        <taxon>Didymellaceae</taxon>
        <taxon>Ascochyta</taxon>
    </lineage>
</organism>
<sequence>MSASSEIELPRDSQPGIENLGHSTGIAAFPDVDSRQSSNPAFSSTKDLENEKFDEQEGDLTDNDRPVDASTEEIVWRYLTFETELPHPTNLLPSIHPTTGNDHGPPPEPPNLVKYTNPFDWSEKRKNFTIWVACAITALTAYAAGSYSPGVAQMSAEWGVSNVAVLVGITTFTSGFAVAPMVLAPFSEINGRRPVFLASGILFVICQLCTGFTHSYAGMLVVRFLVGVGGSTFSTMVGGVVSDIYHAQDRNTPMALFSGAALFGTGWGPLVSGFVAQNLSWRWIFYIQTIVNAIMVVIICLVFKETRGSVLLSKKAKALNKWYDELEAAGYYGFNMSNPEKPQATISRHIRWRVKSDEERASLKTMVGVSLYRPFHLLFTEPVVFWFSLWVAFSWAVLYLTLAAIPLVFQNSHGFSLQQANAVFAAMCVGALIASVLSIYQEKLARKHGKLINTPEGRLYFACVESACMPIGLFMFGWTSGPSIHWIVPTIAVAIATIGIFTIYLSVFNYLADTYHRYASSALAAQSFCRNILGGIFPLITTQMYNKLGYGPASSLLGGIGTLLTIVPWILVFYGPKIRARSKFASEIMNT</sequence>
<protein>
    <submittedName>
        <fullName evidence="8">Transmembrane transport</fullName>
    </submittedName>
</protein>
<keyword evidence="9" id="KW-1185">Reference proteome</keyword>
<dbReference type="GO" id="GO:0022857">
    <property type="term" value="F:transmembrane transporter activity"/>
    <property type="evidence" value="ECO:0007669"/>
    <property type="project" value="InterPro"/>
</dbReference>
<gene>
    <name evidence="8" type="ORF">ST47_g9235</name>
</gene>
<dbReference type="Pfam" id="PF07690">
    <property type="entry name" value="MFS_1"/>
    <property type="match status" value="1"/>
</dbReference>
<dbReference type="PANTHER" id="PTHR23502:SF134">
    <property type="entry name" value="MAJOR FACILITATOR SUPERFAMILY (MFS) PROFILE DOMAIN-CONTAINING PROTEIN-RELATED"/>
    <property type="match status" value="1"/>
</dbReference>
<evidence type="ECO:0000256" key="5">
    <source>
        <dbReference type="ARBA" id="ARBA00023136"/>
    </source>
</evidence>
<comment type="similarity">
    <text evidence="2">Belongs to the major facilitator superfamily.</text>
</comment>
<keyword evidence="5 7" id="KW-0472">Membrane</keyword>
<dbReference type="PANTHER" id="PTHR23502">
    <property type="entry name" value="MAJOR FACILITATOR SUPERFAMILY"/>
    <property type="match status" value="1"/>
</dbReference>
<dbReference type="OrthoDB" id="6770063at2759"/>
<feature type="transmembrane region" description="Helical" evidence="7">
    <location>
        <begin position="523"/>
        <end position="541"/>
    </location>
</feature>
<dbReference type="InterPro" id="IPR011701">
    <property type="entry name" value="MFS"/>
</dbReference>
<dbReference type="FunFam" id="1.20.1250.20:FF:000082">
    <property type="entry name" value="MFS multidrug transporter, putative"/>
    <property type="match status" value="1"/>
</dbReference>
<feature type="compositionally biased region" description="Polar residues" evidence="6">
    <location>
        <begin position="35"/>
        <end position="45"/>
    </location>
</feature>
<feature type="transmembrane region" description="Helical" evidence="7">
    <location>
        <begin position="553"/>
        <end position="574"/>
    </location>
</feature>
<feature type="region of interest" description="Disordered" evidence="6">
    <location>
        <begin position="1"/>
        <end position="67"/>
    </location>
</feature>